<keyword evidence="7" id="KW-0862">Zinc</keyword>
<evidence type="ECO:0000259" key="14">
    <source>
        <dbReference type="PROSITE" id="PS51726"/>
    </source>
</evidence>
<dbReference type="Gene3D" id="2.30.30.140">
    <property type="match status" value="1"/>
</dbReference>
<evidence type="ECO:0000256" key="10">
    <source>
        <dbReference type="ARBA" id="ARBA00023242"/>
    </source>
</evidence>
<dbReference type="InterPro" id="IPR050603">
    <property type="entry name" value="MYST_HAT"/>
</dbReference>
<dbReference type="PANTHER" id="PTHR10615:SF161">
    <property type="entry name" value="HISTONE ACETYLTRANSFERASE KAT7"/>
    <property type="match status" value="1"/>
</dbReference>
<keyword evidence="5" id="KW-0479">Metal-binding</keyword>
<evidence type="ECO:0000259" key="13">
    <source>
        <dbReference type="PROSITE" id="PS50157"/>
    </source>
</evidence>
<dbReference type="InterPro" id="IPR040706">
    <property type="entry name" value="Zf-MYST"/>
</dbReference>
<dbReference type="InterPro" id="IPR025995">
    <property type="entry name" value="Tudor-knot"/>
</dbReference>
<dbReference type="InterPro" id="IPR002717">
    <property type="entry name" value="HAT_MYST-type"/>
</dbReference>
<name>A0ABR2HXD7_9EUKA</name>
<keyword evidence="4" id="KW-0808">Transferase</keyword>
<dbReference type="InterPro" id="IPR016197">
    <property type="entry name" value="Chromo-like_dom_sf"/>
</dbReference>
<evidence type="ECO:0000256" key="9">
    <source>
        <dbReference type="ARBA" id="ARBA00022990"/>
    </source>
</evidence>
<comment type="caution">
    <text evidence="15">The sequence shown here is derived from an EMBL/GenBank/DDBJ whole genome shotgun (WGS) entry which is preliminary data.</text>
</comment>
<accession>A0ABR2HXD7</accession>
<dbReference type="InterPro" id="IPR013087">
    <property type="entry name" value="Znf_C2H2_type"/>
</dbReference>
<dbReference type="Gene3D" id="3.40.630.30">
    <property type="match status" value="1"/>
</dbReference>
<feature type="domain" description="C2H2-type" evidence="13">
    <location>
        <begin position="145"/>
        <end position="172"/>
    </location>
</feature>
<evidence type="ECO:0000256" key="4">
    <source>
        <dbReference type="ARBA" id="ARBA00022679"/>
    </source>
</evidence>
<comment type="subcellular location">
    <subcellularLocation>
        <location evidence="1 12">Nucleus</location>
    </subcellularLocation>
</comment>
<evidence type="ECO:0000313" key="16">
    <source>
        <dbReference type="Proteomes" id="UP001470230"/>
    </source>
</evidence>
<evidence type="ECO:0000256" key="11">
    <source>
        <dbReference type="PROSITE-ProRule" id="PRU00042"/>
    </source>
</evidence>
<dbReference type="Pfam" id="PF01853">
    <property type="entry name" value="MOZ_SAS"/>
    <property type="match status" value="1"/>
</dbReference>
<protein>
    <recommendedName>
        <fullName evidence="3 12">Histone acetyltransferase</fullName>
        <ecNumber evidence="3 12">2.3.1.48</ecNumber>
    </recommendedName>
</protein>
<comment type="similarity">
    <text evidence="2 12">Belongs to the MYST (SAS/MOZ) family.</text>
</comment>
<dbReference type="PROSITE" id="PS51726">
    <property type="entry name" value="MYST_HAT"/>
    <property type="match status" value="1"/>
</dbReference>
<sequence>MSQESADDSENSQYKINDHVSVYCDEYDEEREAVIVIFRDNKAYVHFEHEDKRLDRWIPISQLKPYISISQPAAPAHVLSRRDHERMHNASDDEQLSAEVLKFEQLHREVTKIRNIEQITISNFTMRTWYFSPYPHPFYEAPHLYICDHCCQYFSTQQQLDEHLQTTQEQRPPGREIYRKDNISIFELHGCKQKIACQCLCLLAKLFLDHKTLFYDVEGFLFYVLCECDEKGAHVAAYFSREIYSEEGNVLACIVALPPYQKRGYGRLLISLSYEIAKRQHRSGGPERPLSDLGKIAFHAYWRDTLVETLKNHWRDVSTLDELVKLTSISRDDIIDVLRELKCVSKGKGEYELYIQKESLQQAIQNLESSQRPKMKIEPKALIWLDGDDDKIDFSVEP</sequence>
<evidence type="ECO:0000256" key="8">
    <source>
        <dbReference type="ARBA" id="ARBA00022853"/>
    </source>
</evidence>
<evidence type="ECO:0000256" key="2">
    <source>
        <dbReference type="ARBA" id="ARBA00010107"/>
    </source>
</evidence>
<dbReference type="PANTHER" id="PTHR10615">
    <property type="entry name" value="HISTONE ACETYLTRANSFERASE"/>
    <property type="match status" value="1"/>
</dbReference>
<dbReference type="Gene3D" id="1.10.10.10">
    <property type="entry name" value="Winged helix-like DNA-binding domain superfamily/Winged helix DNA-binding domain"/>
    <property type="match status" value="1"/>
</dbReference>
<evidence type="ECO:0000256" key="1">
    <source>
        <dbReference type="ARBA" id="ARBA00004123"/>
    </source>
</evidence>
<evidence type="ECO:0000256" key="7">
    <source>
        <dbReference type="ARBA" id="ARBA00022833"/>
    </source>
</evidence>
<proteinExistence type="inferred from homology"/>
<comment type="catalytic activity">
    <reaction evidence="12">
        <text>L-lysyl-[protein] + acetyl-CoA = N(6)-acetyl-L-lysyl-[protein] + CoA + H(+)</text>
        <dbReference type="Rhea" id="RHEA:45948"/>
        <dbReference type="Rhea" id="RHEA-COMP:9752"/>
        <dbReference type="Rhea" id="RHEA-COMP:10731"/>
        <dbReference type="ChEBI" id="CHEBI:15378"/>
        <dbReference type="ChEBI" id="CHEBI:29969"/>
        <dbReference type="ChEBI" id="CHEBI:57287"/>
        <dbReference type="ChEBI" id="CHEBI:57288"/>
        <dbReference type="ChEBI" id="CHEBI:61930"/>
        <dbReference type="EC" id="2.3.1.48"/>
    </reaction>
</comment>
<dbReference type="Gene3D" id="3.30.60.60">
    <property type="entry name" value="N-acetyl transferase-like"/>
    <property type="match status" value="1"/>
</dbReference>
<evidence type="ECO:0000313" key="15">
    <source>
        <dbReference type="EMBL" id="KAK8854325.1"/>
    </source>
</evidence>
<dbReference type="EMBL" id="JAPFFF010000021">
    <property type="protein sequence ID" value="KAK8854325.1"/>
    <property type="molecule type" value="Genomic_DNA"/>
</dbReference>
<keyword evidence="16" id="KW-1185">Reference proteome</keyword>
<dbReference type="Proteomes" id="UP001470230">
    <property type="component" value="Unassembled WGS sequence"/>
</dbReference>
<dbReference type="PROSITE" id="PS50157">
    <property type="entry name" value="ZINC_FINGER_C2H2_2"/>
    <property type="match status" value="1"/>
</dbReference>
<gene>
    <name evidence="15" type="ORF">M9Y10_016885</name>
</gene>
<dbReference type="EC" id="2.3.1.48" evidence="3 12"/>
<dbReference type="InterPro" id="IPR016181">
    <property type="entry name" value="Acyl_CoA_acyltransferase"/>
</dbReference>
<dbReference type="InterPro" id="IPR036388">
    <property type="entry name" value="WH-like_DNA-bd_sf"/>
</dbReference>
<dbReference type="Pfam" id="PF17772">
    <property type="entry name" value="zf-MYST"/>
    <property type="match status" value="1"/>
</dbReference>
<reference evidence="15 16" key="1">
    <citation type="submission" date="2024-04" db="EMBL/GenBank/DDBJ databases">
        <title>Tritrichomonas musculus Genome.</title>
        <authorList>
            <person name="Alves-Ferreira E."/>
            <person name="Grigg M."/>
            <person name="Lorenzi H."/>
            <person name="Galac M."/>
        </authorList>
    </citation>
    <scope>NUCLEOTIDE SEQUENCE [LARGE SCALE GENOMIC DNA]</scope>
    <source>
        <strain evidence="15 16">EAF2021</strain>
    </source>
</reference>
<evidence type="ECO:0000256" key="5">
    <source>
        <dbReference type="ARBA" id="ARBA00022723"/>
    </source>
</evidence>
<keyword evidence="10 12" id="KW-0539">Nucleus</keyword>
<evidence type="ECO:0000256" key="6">
    <source>
        <dbReference type="ARBA" id="ARBA00022771"/>
    </source>
</evidence>
<dbReference type="Pfam" id="PF11717">
    <property type="entry name" value="Tudor-knot"/>
    <property type="match status" value="1"/>
</dbReference>
<evidence type="ECO:0000256" key="12">
    <source>
        <dbReference type="RuleBase" id="RU361211"/>
    </source>
</evidence>
<organism evidence="15 16">
    <name type="scientific">Tritrichomonas musculus</name>
    <dbReference type="NCBI Taxonomy" id="1915356"/>
    <lineage>
        <taxon>Eukaryota</taxon>
        <taxon>Metamonada</taxon>
        <taxon>Parabasalia</taxon>
        <taxon>Tritrichomonadida</taxon>
        <taxon>Tritrichomonadidae</taxon>
        <taxon>Tritrichomonas</taxon>
    </lineage>
</organism>
<dbReference type="SUPFAM" id="SSF55729">
    <property type="entry name" value="Acyl-CoA N-acyltransferases (Nat)"/>
    <property type="match status" value="1"/>
</dbReference>
<keyword evidence="8" id="KW-0156">Chromatin regulator</keyword>
<keyword evidence="6 11" id="KW-0863">Zinc-finger</keyword>
<keyword evidence="9" id="KW-0007">Acetylation</keyword>
<feature type="domain" description="MYST-type HAT" evidence="14">
    <location>
        <begin position="111"/>
        <end position="386"/>
    </location>
</feature>
<evidence type="ECO:0000256" key="3">
    <source>
        <dbReference type="ARBA" id="ARBA00013184"/>
    </source>
</evidence>
<dbReference type="SUPFAM" id="SSF54160">
    <property type="entry name" value="Chromo domain-like"/>
    <property type="match status" value="1"/>
</dbReference>